<reference evidence="1 2" key="1">
    <citation type="journal article" date="2015" name="Stand. Genomic Sci.">
        <title>Genomic Encyclopedia of Bacterial and Archaeal Type Strains, Phase III: the genomes of soil and plant-associated and newly described type strains.</title>
        <authorList>
            <person name="Whitman W.B."/>
            <person name="Woyke T."/>
            <person name="Klenk H.P."/>
            <person name="Zhou Y."/>
            <person name="Lilburn T.G."/>
            <person name="Beck B.J."/>
            <person name="De Vos P."/>
            <person name="Vandamme P."/>
            <person name="Eisen J.A."/>
            <person name="Garrity G."/>
            <person name="Hugenholtz P."/>
            <person name="Kyrpides N.C."/>
        </authorList>
    </citation>
    <scope>NUCLEOTIDE SEQUENCE [LARGE SCALE GENOMIC DNA]</scope>
    <source>
        <strain evidence="1 2">CGMCC 1.10947</strain>
    </source>
</reference>
<evidence type="ECO:0000313" key="2">
    <source>
        <dbReference type="Proteomes" id="UP000317176"/>
    </source>
</evidence>
<organism evidence="1 2">
    <name type="scientific">Bradyrhizobium daqingense</name>
    <dbReference type="NCBI Taxonomy" id="993502"/>
    <lineage>
        <taxon>Bacteria</taxon>
        <taxon>Pseudomonadati</taxon>
        <taxon>Pseudomonadota</taxon>
        <taxon>Alphaproteobacteria</taxon>
        <taxon>Hyphomicrobiales</taxon>
        <taxon>Nitrobacteraceae</taxon>
        <taxon>Bradyrhizobium</taxon>
    </lineage>
</organism>
<name>A0A562KDH7_9BRAD</name>
<protein>
    <submittedName>
        <fullName evidence="1">Uncharacterized protein</fullName>
    </submittedName>
</protein>
<keyword evidence="2" id="KW-1185">Reference proteome</keyword>
<comment type="caution">
    <text evidence="1">The sequence shown here is derived from an EMBL/GenBank/DDBJ whole genome shotgun (WGS) entry which is preliminary data.</text>
</comment>
<dbReference type="AlphaFoldDB" id="A0A562KDH7"/>
<accession>A0A562KDH7</accession>
<gene>
    <name evidence="1" type="ORF">IQ17_06997</name>
</gene>
<evidence type="ECO:0000313" key="1">
    <source>
        <dbReference type="EMBL" id="TWH93451.1"/>
    </source>
</evidence>
<sequence length="43" mass="4852">MKYVVPCHNIHAVFGLCSHQELTMEKVNQVLGYTGPANFRCQS</sequence>
<proteinExistence type="predicted"/>
<dbReference type="EMBL" id="VLKL01000042">
    <property type="protein sequence ID" value="TWH93451.1"/>
    <property type="molecule type" value="Genomic_DNA"/>
</dbReference>
<dbReference type="Proteomes" id="UP000317176">
    <property type="component" value="Unassembled WGS sequence"/>
</dbReference>